<keyword evidence="1" id="KW-1133">Transmembrane helix</keyword>
<dbReference type="EMBL" id="KU203675">
    <property type="protein sequence ID" value="AMO02224.1"/>
    <property type="molecule type" value="Genomic_DNA"/>
</dbReference>
<protein>
    <submittedName>
        <fullName evidence="2">Uncharacterized protein</fullName>
    </submittedName>
</protein>
<geneLocation type="mitochondrion" evidence="2"/>
<evidence type="ECO:0000313" key="3">
    <source>
        <dbReference type="EMBL" id="AYU58463.1"/>
    </source>
</evidence>
<organism evidence="2">
    <name type="scientific">Hirsutella rhossiliensis</name>
    <dbReference type="NCBI Taxonomy" id="111463"/>
    <lineage>
        <taxon>Eukaryota</taxon>
        <taxon>Fungi</taxon>
        <taxon>Dikarya</taxon>
        <taxon>Ascomycota</taxon>
        <taxon>Pezizomycotina</taxon>
        <taxon>Sordariomycetes</taxon>
        <taxon>Hypocreomycetidae</taxon>
        <taxon>Hypocreales</taxon>
        <taxon>Ophiocordycipitaceae</taxon>
        <taxon>Hirsutella</taxon>
    </lineage>
</organism>
<keyword evidence="1" id="KW-0812">Transmembrane</keyword>
<dbReference type="AlphaFoldDB" id="A0A164LVW7"/>
<reference evidence="3" key="2">
    <citation type="submission" date="2018-02" db="EMBL/GenBank/DDBJ databases">
        <authorList>
            <person name="Zhang Y.-J."/>
        </authorList>
    </citation>
    <scope>NUCLEOTIDE SEQUENCE</scope>
    <source>
        <strain evidence="3">OWVT-1</strain>
    </source>
</reference>
<name>A0A164LVW7_9HYPO</name>
<feature type="transmembrane region" description="Helical" evidence="1">
    <location>
        <begin position="53"/>
        <end position="72"/>
    </location>
</feature>
<dbReference type="RefSeq" id="YP_009252425.1">
    <property type="nucleotide sequence ID" value="NC_030164.1"/>
</dbReference>
<evidence type="ECO:0000256" key="1">
    <source>
        <dbReference type="SAM" id="Phobius"/>
    </source>
</evidence>
<gene>
    <name evidence="2" type="primary">orf584</name>
</gene>
<evidence type="ECO:0000313" key="2">
    <source>
        <dbReference type="EMBL" id="AMO02224.1"/>
    </source>
</evidence>
<sequence>MYYITSIINFTLFLNIIRKYLAAAAAKQQHNRESNNVSEQDYFLFNDYVIKNINLYNIIYIIFTILMINYYFYYSLAIIFLSLIILILLVLYSMYWGSEAPTVGDTQEKQQDLSPNNNIHLQATGPPLLTFTWACLMDNLGMYLTWGACKGYNEPDYVLSSKGFNINNQINYYNQFVLINVNPNHFNSDINVNRHEIATCYNWLHRCVAPDKNGVWLTEEKDIKHGIIIAKSKILSMLYMQRYIVSTQAEFKQEVGTLNYIPQTLFKNDKFIGSVGRINGTLVINFLKNDGRLTSKREFWPSYYVHDESLRHVNQELEPIRHTIEFLEQKYGIYIPNRDSIENIITFTESEKLRGGDPSLIKIMRPCPLFSDLHTMYETPSKYFLCWKRQDWANLRDGSLYNRVLALKGNVQYHHKTEENRYHSEIILNGLYCEYLNTRLATFYPLVNVEADLLFNSTRGHLFYNYKSDSLKNIVLFRQDDLDIFHFQKYCLIDMTWTRRRLLEKLENDNLYSSFYVVSANRITIELLYIERPYGELPKIYSIMDLTNINTSSIIKAFTPPKQSYNILDKQDGDTLDKLLKYKY</sequence>
<keyword evidence="1" id="KW-0472">Membrane</keyword>
<accession>A0A164LVW7</accession>
<reference evidence="2" key="1">
    <citation type="submission" date="2015-11" db="EMBL/GenBank/DDBJ databases">
        <title>Hiseq next generation genomic resequencing reveals the mitochondrial genome of the nematode endoparasitic fungus Hirsutella rhossiliensis.</title>
        <authorList>
            <person name="Wang N.N."/>
            <person name="Zhang Y.J."/>
            <person name="Li K."/>
            <person name="Liu X.Z."/>
        </authorList>
    </citation>
    <scope>NUCLEOTIDE SEQUENCE</scope>
    <source>
        <strain evidence="2">USA-87-5</strain>
    </source>
</reference>
<dbReference type="EMBL" id="MG979071">
    <property type="protein sequence ID" value="AYU58463.1"/>
    <property type="molecule type" value="Genomic_DNA"/>
</dbReference>
<reference evidence="3" key="3">
    <citation type="journal article" date="2019" name="Wei Sheng Wu Xue Bao">
        <title>Reanalysis of the mitochondrial genome of the nematophagous fungus Hirsutella rhossiliensis.</title>
        <authorList>
            <person name="Yan Q."/>
            <person name="Liu X."/>
            <person name="Zhang Y."/>
        </authorList>
    </citation>
    <scope>NUCLEOTIDE SEQUENCE</scope>
    <source>
        <strain evidence="3">OWVT-1</strain>
    </source>
</reference>
<feature type="transmembrane region" description="Helical" evidence="1">
    <location>
        <begin position="79"/>
        <end position="97"/>
    </location>
</feature>
<dbReference type="GeneID" id="27908066"/>
<keyword evidence="2" id="KW-0496">Mitochondrion</keyword>
<proteinExistence type="predicted"/>